<dbReference type="VEuPathDB" id="FungiDB:CH63R_05102"/>
<dbReference type="RefSeq" id="XP_018161323.1">
    <property type="nucleotide sequence ID" value="XM_018300077.1"/>
</dbReference>
<feature type="region of interest" description="Disordered" evidence="1">
    <location>
        <begin position="20"/>
        <end position="43"/>
    </location>
</feature>
<sequence length="111" mass="11862">MKFSIVFAALATLAFAAPGPSMEGEGLEKRQRSCTINAPPRKPLTNNSTGLQLWKLQAPVNLFTSHGSILLIFGGDKRFATPAQRAAAVSLLLPLFATACEMAARIVYSRG</sequence>
<feature type="chain" id="PRO_5008601747" evidence="2">
    <location>
        <begin position="17"/>
        <end position="111"/>
    </location>
</feature>
<dbReference type="EMBL" id="LTAN01000003">
    <property type="protein sequence ID" value="OBR12806.1"/>
    <property type="molecule type" value="Genomic_DNA"/>
</dbReference>
<reference evidence="4" key="1">
    <citation type="journal article" date="2017" name="BMC Genomics">
        <title>Gapless genome assembly of Colletotrichum higginsianum reveals chromosome structure and association of transposable elements with secondary metabolite gene clusters.</title>
        <authorList>
            <person name="Dallery J.-F."/>
            <person name="Lapalu N."/>
            <person name="Zampounis A."/>
            <person name="Pigne S."/>
            <person name="Luyten I."/>
            <person name="Amselem J."/>
            <person name="Wittenberg A.H.J."/>
            <person name="Zhou S."/>
            <person name="de Queiroz M.V."/>
            <person name="Robin G.P."/>
            <person name="Auger A."/>
            <person name="Hainaut M."/>
            <person name="Henrissat B."/>
            <person name="Kim K.-T."/>
            <person name="Lee Y.-H."/>
            <person name="Lespinet O."/>
            <person name="Schwartz D.C."/>
            <person name="Thon M.R."/>
            <person name="O'Connell R.J."/>
        </authorList>
    </citation>
    <scope>NUCLEOTIDE SEQUENCE [LARGE SCALE GENOMIC DNA]</scope>
    <source>
        <strain evidence="4">IMI 349063</strain>
    </source>
</reference>
<evidence type="ECO:0000256" key="2">
    <source>
        <dbReference type="SAM" id="SignalP"/>
    </source>
</evidence>
<organism evidence="3 4">
    <name type="scientific">Colletotrichum higginsianum (strain IMI 349063)</name>
    <name type="common">Crucifer anthracnose fungus</name>
    <dbReference type="NCBI Taxonomy" id="759273"/>
    <lineage>
        <taxon>Eukaryota</taxon>
        <taxon>Fungi</taxon>
        <taxon>Dikarya</taxon>
        <taxon>Ascomycota</taxon>
        <taxon>Pezizomycotina</taxon>
        <taxon>Sordariomycetes</taxon>
        <taxon>Hypocreomycetidae</taxon>
        <taxon>Glomerellales</taxon>
        <taxon>Glomerellaceae</taxon>
        <taxon>Colletotrichum</taxon>
        <taxon>Colletotrichum destructivum species complex</taxon>
    </lineage>
</organism>
<evidence type="ECO:0000313" key="4">
    <source>
        <dbReference type="Proteomes" id="UP000092177"/>
    </source>
</evidence>
<gene>
    <name evidence="3" type="ORF">CH63R_05102</name>
</gene>
<evidence type="ECO:0000256" key="1">
    <source>
        <dbReference type="SAM" id="MobiDB-lite"/>
    </source>
</evidence>
<accession>A0A1B7YL89</accession>
<evidence type="ECO:0000313" key="3">
    <source>
        <dbReference type="EMBL" id="OBR12806.1"/>
    </source>
</evidence>
<comment type="caution">
    <text evidence="3">The sequence shown here is derived from an EMBL/GenBank/DDBJ whole genome shotgun (WGS) entry which is preliminary data.</text>
</comment>
<name>A0A1B7YL89_COLHI</name>
<keyword evidence="4" id="KW-1185">Reference proteome</keyword>
<dbReference type="KEGG" id="chig:CH63R_05102"/>
<dbReference type="GeneID" id="28864184"/>
<dbReference type="AlphaFoldDB" id="A0A1B7YL89"/>
<keyword evidence="2" id="KW-0732">Signal</keyword>
<dbReference type="OrthoDB" id="10523751at2759"/>
<feature type="signal peptide" evidence="2">
    <location>
        <begin position="1"/>
        <end position="16"/>
    </location>
</feature>
<dbReference type="Proteomes" id="UP000092177">
    <property type="component" value="Chromosome 3"/>
</dbReference>
<protein>
    <submittedName>
        <fullName evidence="3">EC40 protein</fullName>
    </submittedName>
</protein>
<proteinExistence type="predicted"/>